<keyword evidence="9" id="KW-1185">Reference proteome</keyword>
<evidence type="ECO:0000259" key="6">
    <source>
        <dbReference type="Pfam" id="PF02465"/>
    </source>
</evidence>
<comment type="similarity">
    <text evidence="1 5">Belongs to the FliD family.</text>
</comment>
<sequence>MISGMNAAQFAQQLISADRMGKDQLFKNSLNTYNTKLDAYKLLESSMKKLTAKLTSFDTEAFKSKTASISDDKALVTVKTDAPKGIYDLSIHQLAQAQQLSKSYATEDELLPASGVLSIQLGADVADRIEIDLATVNGGASITVAQLRDLINKDAANPGVQASLVRTGGQIEFMLSANESGAANSLTVQLDGVDWGMTERRAAQDAQLTLNGIDISSASNYLENVVDGVTLELTKTHVLGESSTIKVEDDSAASSEAVKDFVESFNGMLTQINQLTRSMGTTVLDSEKSKDGEDKDKISTSVKESQIGVLKGDSSIRMLQARMRDSVFAAAPNGMRLSDIGIEMGRDGKLQVDETKLTEALKNDPGAVQAMFTDGGSYVDRLEQVMKPFTEFNGFMDMKEKTLDSQIDRVEDNMARHDHQMEQRYQIYLAQFTAMEATINQLSAASDLFQ</sequence>
<dbReference type="InterPro" id="IPR010809">
    <property type="entry name" value="FliD_C"/>
</dbReference>
<evidence type="ECO:0000313" key="8">
    <source>
        <dbReference type="EMBL" id="NMH66723.1"/>
    </source>
</evidence>
<dbReference type="Pfam" id="PF02465">
    <property type="entry name" value="FliD_N"/>
    <property type="match status" value="1"/>
</dbReference>
<dbReference type="AlphaFoldDB" id="A0A972FV71"/>
<dbReference type="PANTHER" id="PTHR30288:SF0">
    <property type="entry name" value="FLAGELLAR HOOK-ASSOCIATED PROTEIN 2"/>
    <property type="match status" value="1"/>
</dbReference>
<dbReference type="GO" id="GO:0071973">
    <property type="term" value="P:bacterial-type flagellum-dependent cell motility"/>
    <property type="evidence" value="ECO:0007669"/>
    <property type="project" value="TreeGrafter"/>
</dbReference>
<evidence type="ECO:0000256" key="1">
    <source>
        <dbReference type="ARBA" id="ARBA00009764"/>
    </source>
</evidence>
<gene>
    <name evidence="8" type="primary">fliD</name>
    <name evidence="8" type="ORF">HC757_16320</name>
</gene>
<evidence type="ECO:0000256" key="2">
    <source>
        <dbReference type="ARBA" id="ARBA00011255"/>
    </source>
</evidence>
<evidence type="ECO:0000313" key="9">
    <source>
        <dbReference type="Proteomes" id="UP000737113"/>
    </source>
</evidence>
<organism evidence="8 9">
    <name type="scientific">Shewanella salipaludis</name>
    <dbReference type="NCBI Taxonomy" id="2723052"/>
    <lineage>
        <taxon>Bacteria</taxon>
        <taxon>Pseudomonadati</taxon>
        <taxon>Pseudomonadota</taxon>
        <taxon>Gammaproteobacteria</taxon>
        <taxon>Alteromonadales</taxon>
        <taxon>Shewanellaceae</taxon>
        <taxon>Shewanella</taxon>
    </lineage>
</organism>
<dbReference type="PANTHER" id="PTHR30288">
    <property type="entry name" value="FLAGELLAR CAP/ASSEMBLY PROTEIN FLID"/>
    <property type="match status" value="1"/>
</dbReference>
<dbReference type="EMBL" id="JAAXYH010000015">
    <property type="protein sequence ID" value="NMH66723.1"/>
    <property type="molecule type" value="Genomic_DNA"/>
</dbReference>
<dbReference type="Pfam" id="PF07195">
    <property type="entry name" value="FliD_C"/>
    <property type="match status" value="1"/>
</dbReference>
<comment type="function">
    <text evidence="5">Required for morphogenesis and for the elongation of the flagellar filament by facilitating polymerization of the flagellin monomers at the tip of growing filament. Forms a capping structure, which prevents flagellin subunits (transported through the central channel of the flagellum) from leaking out without polymerization at the distal end.</text>
</comment>
<dbReference type="GO" id="GO:0009424">
    <property type="term" value="C:bacterial-type flagellum hook"/>
    <property type="evidence" value="ECO:0007669"/>
    <property type="project" value="UniProtKB-UniRule"/>
</dbReference>
<dbReference type="GO" id="GO:0009421">
    <property type="term" value="C:bacterial-type flagellum filament cap"/>
    <property type="evidence" value="ECO:0007669"/>
    <property type="project" value="InterPro"/>
</dbReference>
<dbReference type="GO" id="GO:0007155">
    <property type="term" value="P:cell adhesion"/>
    <property type="evidence" value="ECO:0007669"/>
    <property type="project" value="InterPro"/>
</dbReference>
<evidence type="ECO:0000256" key="3">
    <source>
        <dbReference type="ARBA" id="ARBA00023054"/>
    </source>
</evidence>
<keyword evidence="8" id="KW-0969">Cilium</keyword>
<reference evidence="8" key="1">
    <citation type="submission" date="2020-04" db="EMBL/GenBank/DDBJ databases">
        <title>Description of Shewanella salipaludis sp. nov., isolated from a salt marsh.</title>
        <authorList>
            <person name="Park S."/>
            <person name="Yoon J.-H."/>
        </authorList>
    </citation>
    <scope>NUCLEOTIDE SEQUENCE</scope>
    <source>
        <strain evidence="8">SHSM-M6</strain>
    </source>
</reference>
<dbReference type="GO" id="GO:0005576">
    <property type="term" value="C:extracellular region"/>
    <property type="evidence" value="ECO:0007669"/>
    <property type="project" value="UniProtKB-SubCell"/>
</dbReference>
<accession>A0A972FV71</accession>
<comment type="caution">
    <text evidence="8">The sequence shown here is derived from an EMBL/GenBank/DDBJ whole genome shotgun (WGS) entry which is preliminary data.</text>
</comment>
<proteinExistence type="inferred from homology"/>
<keyword evidence="3" id="KW-0175">Coiled coil</keyword>
<dbReference type="RefSeq" id="WP_169565453.1">
    <property type="nucleotide sequence ID" value="NZ_JAAXYH010000015.1"/>
</dbReference>
<dbReference type="InterPro" id="IPR003481">
    <property type="entry name" value="FliD_N"/>
</dbReference>
<feature type="domain" description="Flagellar hook-associated protein 2 C-terminal" evidence="7">
    <location>
        <begin position="203"/>
        <end position="443"/>
    </location>
</feature>
<name>A0A972FV71_9GAMM</name>
<protein>
    <recommendedName>
        <fullName evidence="5">Flagellar hook-associated protein 2</fullName>
        <shortName evidence="5">HAP2</shortName>
    </recommendedName>
    <alternativeName>
        <fullName evidence="5">Flagellar cap protein</fullName>
    </alternativeName>
</protein>
<comment type="subunit">
    <text evidence="2 5">Homopentamer.</text>
</comment>
<comment type="subcellular location">
    <subcellularLocation>
        <location evidence="5">Secreted</location>
    </subcellularLocation>
    <subcellularLocation>
        <location evidence="5">Bacterial flagellum</location>
    </subcellularLocation>
</comment>
<evidence type="ECO:0000256" key="5">
    <source>
        <dbReference type="RuleBase" id="RU362066"/>
    </source>
</evidence>
<keyword evidence="4 5" id="KW-0975">Bacterial flagellum</keyword>
<keyword evidence="8" id="KW-0282">Flagellum</keyword>
<evidence type="ECO:0000259" key="7">
    <source>
        <dbReference type="Pfam" id="PF07195"/>
    </source>
</evidence>
<keyword evidence="8" id="KW-0966">Cell projection</keyword>
<feature type="domain" description="Flagellar hook-associated protein 2 N-terminal" evidence="6">
    <location>
        <begin position="3"/>
        <end position="98"/>
    </location>
</feature>
<dbReference type="InterPro" id="IPR040026">
    <property type="entry name" value="FliD"/>
</dbReference>
<keyword evidence="5" id="KW-0964">Secreted</keyword>
<dbReference type="Proteomes" id="UP000737113">
    <property type="component" value="Unassembled WGS sequence"/>
</dbReference>
<evidence type="ECO:0000256" key="4">
    <source>
        <dbReference type="ARBA" id="ARBA00023143"/>
    </source>
</evidence>